<proteinExistence type="predicted"/>
<sequence>MITRGEVMEVYVEVIFLTNFLIILSSLEMMGILLCKEMSYLQVLKESFLLNFSVLLLYIDSYNWMILIMWLIIFYVLYHKQIFLYYPVFLFIYFSILYFVSSFINDAFIYNGVLIVPISFSSFILFIVGLLFVLFQVMFVVYLKRTVRINSYLYPVELFYDGKKYGFKGFLDSGNEVYYEGFPLILVNEKVIDNYEVIDVVELDDLRSGFISIIKVDMLTVNNQLLENIYVGIINGIRYDCLLNKSLMGGIL</sequence>
<keyword evidence="2" id="KW-0378">Hydrolase</keyword>
<evidence type="ECO:0000313" key="3">
    <source>
        <dbReference type="Proteomes" id="UP000751224"/>
    </source>
</evidence>
<feature type="transmembrane region" description="Helical" evidence="1">
    <location>
        <begin position="110"/>
        <end position="143"/>
    </location>
</feature>
<dbReference type="Proteomes" id="UP000751224">
    <property type="component" value="Unassembled WGS sequence"/>
</dbReference>
<protein>
    <submittedName>
        <fullName evidence="2">Sigma-E processing peptidase SpoIIGA</fullName>
        <ecNumber evidence="2">3.4.23.-</ecNumber>
    </submittedName>
</protein>
<keyword evidence="1" id="KW-1133">Transmembrane helix</keyword>
<feature type="transmembrane region" description="Helical" evidence="1">
    <location>
        <begin position="84"/>
        <end position="104"/>
    </location>
</feature>
<dbReference type="Pfam" id="PF03419">
    <property type="entry name" value="Peptidase_U4"/>
    <property type="match status" value="1"/>
</dbReference>
<dbReference type="AlphaFoldDB" id="A0A943EEX3"/>
<dbReference type="GO" id="GO:0030436">
    <property type="term" value="P:asexual sporulation"/>
    <property type="evidence" value="ECO:0007669"/>
    <property type="project" value="InterPro"/>
</dbReference>
<comment type="caution">
    <text evidence="2">The sequence shown here is derived from an EMBL/GenBank/DDBJ whole genome shotgun (WGS) entry which is preliminary data.</text>
</comment>
<keyword evidence="1" id="KW-0812">Transmembrane</keyword>
<dbReference type="GO" id="GO:0004190">
    <property type="term" value="F:aspartic-type endopeptidase activity"/>
    <property type="evidence" value="ECO:0007669"/>
    <property type="project" value="InterPro"/>
</dbReference>
<dbReference type="EC" id="3.4.23.-" evidence="2"/>
<name>A0A943EEX3_9FIRM</name>
<dbReference type="InterPro" id="IPR005081">
    <property type="entry name" value="SpoIIGA"/>
</dbReference>
<feature type="transmembrane region" description="Helical" evidence="1">
    <location>
        <begin position="54"/>
        <end position="77"/>
    </location>
</feature>
<organism evidence="2 3">
    <name type="scientific">Thomasclavelia spiroformis</name>
    <dbReference type="NCBI Taxonomy" id="29348"/>
    <lineage>
        <taxon>Bacteria</taxon>
        <taxon>Bacillati</taxon>
        <taxon>Bacillota</taxon>
        <taxon>Erysipelotrichia</taxon>
        <taxon>Erysipelotrichales</taxon>
        <taxon>Coprobacillaceae</taxon>
        <taxon>Thomasclavelia</taxon>
    </lineage>
</organism>
<feature type="transmembrane region" description="Helical" evidence="1">
    <location>
        <begin position="12"/>
        <end position="34"/>
    </location>
</feature>
<keyword evidence="1" id="KW-0472">Membrane</keyword>
<accession>A0A943EEX3</accession>
<gene>
    <name evidence="2" type="ORF">KHX14_01925</name>
</gene>
<reference evidence="2" key="1">
    <citation type="submission" date="2021-02" db="EMBL/GenBank/DDBJ databases">
        <title>Infant gut strain persistence is associated with maternal origin, phylogeny, and functional potential including surface adhesion and iron acquisition.</title>
        <authorList>
            <person name="Lou Y.C."/>
        </authorList>
    </citation>
    <scope>NUCLEOTIDE SEQUENCE</scope>
    <source>
        <strain evidence="2">L3_108_000G1_dasL3_108_000G1_metabat.metabat.11</strain>
    </source>
</reference>
<evidence type="ECO:0000256" key="1">
    <source>
        <dbReference type="SAM" id="Phobius"/>
    </source>
</evidence>
<dbReference type="EMBL" id="JAGZCC010000007">
    <property type="protein sequence ID" value="MBS5587565.1"/>
    <property type="molecule type" value="Genomic_DNA"/>
</dbReference>
<evidence type="ECO:0000313" key="2">
    <source>
        <dbReference type="EMBL" id="MBS5587565.1"/>
    </source>
</evidence>
<dbReference type="GO" id="GO:0006508">
    <property type="term" value="P:proteolysis"/>
    <property type="evidence" value="ECO:0007669"/>
    <property type="project" value="InterPro"/>
</dbReference>